<protein>
    <submittedName>
        <fullName evidence="1">Uncharacterized protein</fullName>
    </submittedName>
</protein>
<name>A0A7J6GI62_CANSA</name>
<sequence length="95" mass="10924">MLLLFYHRLLHLPPKAVFHSLAYDDNINYLSGFQYNGLGAITICGYPDRCSFNAIRSWKHLVQPLHHIIVFIELHVAPRAYLITLLTAKAPMHVL</sequence>
<comment type="caution">
    <text evidence="1">The sequence shown here is derived from an EMBL/GenBank/DDBJ whole genome shotgun (WGS) entry which is preliminary data.</text>
</comment>
<accession>A0A7J6GI62</accession>
<gene>
    <name evidence="1" type="ORF">F8388_015452</name>
</gene>
<evidence type="ECO:0000313" key="1">
    <source>
        <dbReference type="EMBL" id="KAF4382624.1"/>
    </source>
</evidence>
<evidence type="ECO:0000313" key="2">
    <source>
        <dbReference type="Proteomes" id="UP000525078"/>
    </source>
</evidence>
<proteinExistence type="predicted"/>
<dbReference type="AlphaFoldDB" id="A0A7J6GI62"/>
<organism evidence="1 2">
    <name type="scientific">Cannabis sativa</name>
    <name type="common">Hemp</name>
    <name type="synonym">Marijuana</name>
    <dbReference type="NCBI Taxonomy" id="3483"/>
    <lineage>
        <taxon>Eukaryota</taxon>
        <taxon>Viridiplantae</taxon>
        <taxon>Streptophyta</taxon>
        <taxon>Embryophyta</taxon>
        <taxon>Tracheophyta</taxon>
        <taxon>Spermatophyta</taxon>
        <taxon>Magnoliopsida</taxon>
        <taxon>eudicotyledons</taxon>
        <taxon>Gunneridae</taxon>
        <taxon>Pentapetalae</taxon>
        <taxon>rosids</taxon>
        <taxon>fabids</taxon>
        <taxon>Rosales</taxon>
        <taxon>Cannabaceae</taxon>
        <taxon>Cannabis</taxon>
    </lineage>
</organism>
<reference evidence="1 2" key="1">
    <citation type="journal article" date="2020" name="bioRxiv">
        <title>Sequence and annotation of 42 cannabis genomes reveals extensive copy number variation in cannabinoid synthesis and pathogen resistance genes.</title>
        <authorList>
            <person name="Mckernan K.J."/>
            <person name="Helbert Y."/>
            <person name="Kane L.T."/>
            <person name="Ebling H."/>
            <person name="Zhang L."/>
            <person name="Liu B."/>
            <person name="Eaton Z."/>
            <person name="Mclaughlin S."/>
            <person name="Kingan S."/>
            <person name="Baybayan P."/>
            <person name="Concepcion G."/>
            <person name="Jordan M."/>
            <person name="Riva A."/>
            <person name="Barbazuk W."/>
            <person name="Harkins T."/>
        </authorList>
    </citation>
    <scope>NUCLEOTIDE SEQUENCE [LARGE SCALE GENOMIC DNA]</scope>
    <source>
        <strain evidence="2">cv. Jamaican Lion 4</strain>
        <tissue evidence="1">Leaf</tissue>
    </source>
</reference>
<dbReference type="EMBL" id="JAATIP010000054">
    <property type="protein sequence ID" value="KAF4382624.1"/>
    <property type="molecule type" value="Genomic_DNA"/>
</dbReference>
<dbReference type="Proteomes" id="UP000525078">
    <property type="component" value="Unassembled WGS sequence"/>
</dbReference>